<evidence type="ECO:0000259" key="1">
    <source>
        <dbReference type="PROSITE" id="PS50075"/>
    </source>
</evidence>
<evidence type="ECO:0000313" key="3">
    <source>
        <dbReference type="Proteomes" id="UP000326178"/>
    </source>
</evidence>
<name>A0A5J6F9M4_9ACTN</name>
<proteinExistence type="predicted"/>
<dbReference type="KEGG" id="snk:CP967_12620"/>
<reference evidence="2 3" key="1">
    <citation type="submission" date="2017-09" db="EMBL/GenBank/DDBJ databases">
        <authorList>
            <person name="Lee N."/>
            <person name="Cho B.-K."/>
        </authorList>
    </citation>
    <scope>NUCLEOTIDE SEQUENCE [LARGE SCALE GENOMIC DNA]</scope>
    <source>
        <strain evidence="2 3">ATCC 12769</strain>
    </source>
</reference>
<dbReference type="Pfam" id="PF00550">
    <property type="entry name" value="PP-binding"/>
    <property type="match status" value="1"/>
</dbReference>
<evidence type="ECO:0000313" key="2">
    <source>
        <dbReference type="EMBL" id="QEU72726.1"/>
    </source>
</evidence>
<dbReference type="InterPro" id="IPR036736">
    <property type="entry name" value="ACP-like_sf"/>
</dbReference>
<organism evidence="2 3">
    <name type="scientific">Streptomyces nitrosporeus</name>
    <dbReference type="NCBI Taxonomy" id="28894"/>
    <lineage>
        <taxon>Bacteria</taxon>
        <taxon>Bacillati</taxon>
        <taxon>Actinomycetota</taxon>
        <taxon>Actinomycetes</taxon>
        <taxon>Kitasatosporales</taxon>
        <taxon>Streptomycetaceae</taxon>
        <taxon>Streptomyces</taxon>
    </lineage>
</organism>
<dbReference type="SUPFAM" id="SSF47336">
    <property type="entry name" value="ACP-like"/>
    <property type="match status" value="1"/>
</dbReference>
<dbReference type="PROSITE" id="PS50075">
    <property type="entry name" value="CARRIER"/>
    <property type="match status" value="1"/>
</dbReference>
<dbReference type="Proteomes" id="UP000326178">
    <property type="component" value="Chromosome"/>
</dbReference>
<dbReference type="AlphaFoldDB" id="A0A5J6F9M4"/>
<protein>
    <submittedName>
        <fullName evidence="2">Acyl carrier protein</fullName>
    </submittedName>
</protein>
<gene>
    <name evidence="2" type="ORF">CP967_12620</name>
</gene>
<keyword evidence="3" id="KW-1185">Reference proteome</keyword>
<feature type="domain" description="Carrier" evidence="1">
    <location>
        <begin position="5"/>
        <end position="89"/>
    </location>
</feature>
<dbReference type="EMBL" id="CP023702">
    <property type="protein sequence ID" value="QEU72726.1"/>
    <property type="molecule type" value="Genomic_DNA"/>
</dbReference>
<sequence>MMPAETHAELERELRQLIAEAVGAEWEALARLPSGTRLFGPEVALNSLAGLRLISRVRERFGVDIAAEDLNLDALESIASLRDFVARYA</sequence>
<dbReference type="InterPro" id="IPR009081">
    <property type="entry name" value="PP-bd_ACP"/>
</dbReference>
<dbReference type="OrthoDB" id="3698120at2"/>
<dbReference type="Gene3D" id="1.10.1200.10">
    <property type="entry name" value="ACP-like"/>
    <property type="match status" value="1"/>
</dbReference>
<accession>A0A5J6F9M4</accession>